<name>A0A2I3HZB3_NOMLE</name>
<proteinExistence type="predicted"/>
<protein>
    <submittedName>
        <fullName evidence="2">MTOR associated protein, eak-7 homolog</fullName>
    </submittedName>
</protein>
<dbReference type="EMBL" id="ADFV01071477">
    <property type="status" value="NOT_ANNOTATED_CDS"/>
    <property type="molecule type" value="Genomic_DNA"/>
</dbReference>
<gene>
    <name evidence="2" type="primary">MEAK7</name>
</gene>
<evidence type="ECO:0000313" key="2">
    <source>
        <dbReference type="Ensembl" id="ENSNLEP00000048943.1"/>
    </source>
</evidence>
<accession>A0A2I3HZB3</accession>
<evidence type="ECO:0000256" key="1">
    <source>
        <dbReference type="SAM" id="MobiDB-lite"/>
    </source>
</evidence>
<reference evidence="2" key="3">
    <citation type="submission" date="2025-09" db="UniProtKB">
        <authorList>
            <consortium name="Ensembl"/>
        </authorList>
    </citation>
    <scope>IDENTIFICATION</scope>
</reference>
<dbReference type="Ensembl" id="ENSNLET00000043147.1">
    <property type="protein sequence ID" value="ENSNLEP00000048943.1"/>
    <property type="gene ID" value="ENSNLEG00000011220.3"/>
</dbReference>
<keyword evidence="3" id="KW-1185">Reference proteome</keyword>
<dbReference type="GeneTree" id="ENSGT00940000158087"/>
<evidence type="ECO:0000313" key="3">
    <source>
        <dbReference type="Proteomes" id="UP000001073"/>
    </source>
</evidence>
<feature type="region of interest" description="Disordered" evidence="1">
    <location>
        <begin position="34"/>
        <end position="57"/>
    </location>
</feature>
<dbReference type="Proteomes" id="UP000001073">
    <property type="component" value="Chromosome 2"/>
</dbReference>
<reference evidence="2" key="2">
    <citation type="submission" date="2025-08" db="UniProtKB">
        <authorList>
            <consortium name="Ensembl"/>
        </authorList>
    </citation>
    <scope>IDENTIFICATION</scope>
</reference>
<feature type="compositionally biased region" description="Polar residues" evidence="1">
    <location>
        <begin position="34"/>
        <end position="45"/>
    </location>
</feature>
<dbReference type="AlphaFoldDB" id="A0A2I3HZB3"/>
<organism evidence="2 3">
    <name type="scientific">Nomascus leucogenys</name>
    <name type="common">Northern white-cheeked gibbon</name>
    <name type="synonym">Hylobates leucogenys</name>
    <dbReference type="NCBI Taxonomy" id="61853"/>
    <lineage>
        <taxon>Eukaryota</taxon>
        <taxon>Metazoa</taxon>
        <taxon>Chordata</taxon>
        <taxon>Craniata</taxon>
        <taxon>Vertebrata</taxon>
        <taxon>Euteleostomi</taxon>
        <taxon>Mammalia</taxon>
        <taxon>Eutheria</taxon>
        <taxon>Euarchontoglires</taxon>
        <taxon>Primates</taxon>
        <taxon>Haplorrhini</taxon>
        <taxon>Catarrhini</taxon>
        <taxon>Hylobatidae</taxon>
        <taxon>Nomascus</taxon>
    </lineage>
</organism>
<dbReference type="EMBL" id="ADFV01071476">
    <property type="status" value="NOT_ANNOTATED_CDS"/>
    <property type="molecule type" value="Genomic_DNA"/>
</dbReference>
<reference evidence="2 3" key="1">
    <citation type="submission" date="2012-10" db="EMBL/GenBank/DDBJ databases">
        <authorList>
            <consortium name="Gibbon Genome Sequencing Consortium"/>
        </authorList>
    </citation>
    <scope>NUCLEOTIDE SEQUENCE [LARGE SCALE GENOMIC DNA]</scope>
</reference>
<sequence>MGNSRSRVGQSFCSQFLPEEQAEIDRLFDALSSDKNSPNVSSKSFSLKALQKGTWSR</sequence>